<dbReference type="SUPFAM" id="SSF53300">
    <property type="entry name" value="vWA-like"/>
    <property type="match status" value="1"/>
</dbReference>
<dbReference type="SMART" id="SM00382">
    <property type="entry name" value="AAA"/>
    <property type="match status" value="1"/>
</dbReference>
<dbReference type="Pfam" id="PF13519">
    <property type="entry name" value="VWA_2"/>
    <property type="match status" value="1"/>
</dbReference>
<dbReference type="InterPro" id="IPR052989">
    <property type="entry name" value="Mg-chelatase_DI-like"/>
</dbReference>
<evidence type="ECO:0000256" key="1">
    <source>
        <dbReference type="ARBA" id="ARBA00005799"/>
    </source>
</evidence>
<keyword evidence="6" id="KW-1185">Reference proteome</keyword>
<evidence type="ECO:0000313" key="5">
    <source>
        <dbReference type="EMBL" id="QUH22461.1"/>
    </source>
</evidence>
<dbReference type="Gene3D" id="3.40.50.410">
    <property type="entry name" value="von Willebrand factor, type A domain"/>
    <property type="match status" value="1"/>
</dbReference>
<reference evidence="5" key="1">
    <citation type="submission" date="2020-07" db="EMBL/GenBank/DDBJ databases">
        <title>Methanobacterium. sp. MethCan genome.</title>
        <authorList>
            <person name="Postec A."/>
            <person name="Quemeneur M."/>
        </authorList>
    </citation>
    <scope>NUCLEOTIDE SEQUENCE</scope>
    <source>
        <strain evidence="5">MethCAN</strain>
    </source>
</reference>
<protein>
    <submittedName>
        <fullName evidence="5">Magnesium chelatase subunit D family protein</fullName>
    </submittedName>
</protein>
<dbReference type="InterPro" id="IPR003593">
    <property type="entry name" value="AAA+_ATPase"/>
</dbReference>
<dbReference type="Gene3D" id="1.10.8.80">
    <property type="entry name" value="Magnesium chelatase subunit I, C-Terminal domain"/>
    <property type="match status" value="1"/>
</dbReference>
<dbReference type="PROSITE" id="PS50234">
    <property type="entry name" value="VWFA"/>
    <property type="match status" value="1"/>
</dbReference>
<dbReference type="KEGG" id="meme:HYG87_01120"/>
<dbReference type="SMART" id="SM00327">
    <property type="entry name" value="VWA"/>
    <property type="match status" value="1"/>
</dbReference>
<evidence type="ECO:0000256" key="2">
    <source>
        <dbReference type="ARBA" id="ARBA00022741"/>
    </source>
</evidence>
<dbReference type="Gene3D" id="3.40.50.300">
    <property type="entry name" value="P-loop containing nucleotide triphosphate hydrolases"/>
    <property type="match status" value="1"/>
</dbReference>
<gene>
    <name evidence="5" type="ORF">HYG87_01120</name>
</gene>
<dbReference type="InterPro" id="IPR000523">
    <property type="entry name" value="Mg_chelatse_chII-like_cat_dom"/>
</dbReference>
<dbReference type="InterPro" id="IPR036465">
    <property type="entry name" value="vWFA_dom_sf"/>
</dbReference>
<proteinExistence type="inferred from homology"/>
<dbReference type="Pfam" id="PF01078">
    <property type="entry name" value="Mg_chelatase"/>
    <property type="match status" value="1"/>
</dbReference>
<dbReference type="Proteomes" id="UP000681041">
    <property type="component" value="Chromosome"/>
</dbReference>
<dbReference type="InterPro" id="IPR041628">
    <property type="entry name" value="ChlI/MoxR_AAA_lid"/>
</dbReference>
<dbReference type="PANTHER" id="PTHR35023">
    <property type="entry name" value="CHELATASE-RELATED"/>
    <property type="match status" value="1"/>
</dbReference>
<keyword evidence="2" id="KW-0547">Nucleotide-binding</keyword>
<name>A0A8T8KAM2_9EURY</name>
<dbReference type="OrthoDB" id="25914at2157"/>
<dbReference type="RefSeq" id="WP_211533406.1">
    <property type="nucleotide sequence ID" value="NZ_CP058560.1"/>
</dbReference>
<accession>A0A8T8KAM2</accession>
<dbReference type="SUPFAM" id="SSF52540">
    <property type="entry name" value="P-loop containing nucleoside triphosphate hydrolases"/>
    <property type="match status" value="1"/>
</dbReference>
<dbReference type="InterPro" id="IPR027417">
    <property type="entry name" value="P-loop_NTPase"/>
</dbReference>
<feature type="domain" description="VWFA" evidence="4">
    <location>
        <begin position="435"/>
        <end position="583"/>
    </location>
</feature>
<dbReference type="PANTHER" id="PTHR35023:SF1">
    <property type="entry name" value="MG-PROTOPORPHYRIN IX CHELATASE"/>
    <property type="match status" value="1"/>
</dbReference>
<dbReference type="InterPro" id="IPR002035">
    <property type="entry name" value="VWF_A"/>
</dbReference>
<dbReference type="AlphaFoldDB" id="A0A8T8KAM2"/>
<evidence type="ECO:0000259" key="4">
    <source>
        <dbReference type="PROSITE" id="PS50234"/>
    </source>
</evidence>
<dbReference type="GeneID" id="64819322"/>
<dbReference type="GO" id="GO:0005524">
    <property type="term" value="F:ATP binding"/>
    <property type="evidence" value="ECO:0007669"/>
    <property type="project" value="UniProtKB-KW"/>
</dbReference>
<keyword evidence="3" id="KW-0067">ATP-binding</keyword>
<sequence length="597" mass="67573">MHHKFVIFPFTALVGQDSFKKALLINAVDPGIGGVLIKGDKGTGKSTAVRSLSHLLPSLEVVSECPFNCHPRELKLMCPDCQEKHKKNGKLPSQKKPMEIIDLPISATEDMVIGSINIKKVLEEGNKALEPGILARANRNILYIDEVNLLDEHLVNVLLDSAAMGVNIVEREGISIYHPSRFILVGTMNPEEGELRPQIMDRFGLSVDIQALNTKKERLKIMEYRREFDTDPWLFENRFLKKQKKLEEQIIQAKEQLPLVKISEDMLEMIVDITTGLGIKTHRADIVMEKTSRALAALDGRKDVTAEDVKEAAIMALKHRMKQLPFEKEEELNLKTLEQIIQQQNHQKEEIFDFEKKKRIKKDINQKKAFSAIQGKSNSPVVGDRGKYIKARENSKPTSVAIDATIKKAIRENGKLEVLPEHLMEKVRVSRGDALYLILLDSSSSMGLEKKIRLAKSLSWLLLKESYEKKNKIALMAFRGDEAQLLSAPTRDVQRIEEALEKLPTGGKTPLTPAIYQALEILQDEKNVTPTLVVISDGRCNVFMESNLEEDLRKLSQFNKNINMVFVNAETKNRSMGILEEVADCFLSPCFYLEEII</sequence>
<organism evidence="5 6">
    <name type="scientific">Methanobacterium alkalithermotolerans</name>
    <dbReference type="NCBI Taxonomy" id="2731220"/>
    <lineage>
        <taxon>Archaea</taxon>
        <taxon>Methanobacteriati</taxon>
        <taxon>Methanobacteriota</taxon>
        <taxon>Methanomada group</taxon>
        <taxon>Methanobacteria</taxon>
        <taxon>Methanobacteriales</taxon>
        <taxon>Methanobacteriaceae</taxon>
        <taxon>Methanobacterium</taxon>
    </lineage>
</organism>
<evidence type="ECO:0000313" key="6">
    <source>
        <dbReference type="Proteomes" id="UP000681041"/>
    </source>
</evidence>
<evidence type="ECO:0000256" key="3">
    <source>
        <dbReference type="ARBA" id="ARBA00022840"/>
    </source>
</evidence>
<dbReference type="EMBL" id="CP058560">
    <property type="protein sequence ID" value="QUH22461.1"/>
    <property type="molecule type" value="Genomic_DNA"/>
</dbReference>
<comment type="similarity">
    <text evidence="1">Belongs to the Mg-chelatase subunits D/I family.</text>
</comment>
<dbReference type="Pfam" id="PF17863">
    <property type="entry name" value="AAA_lid_2"/>
    <property type="match status" value="1"/>
</dbReference>